<sequence length="317" mass="34496">MRLTSDVVAALASRQAGVVTTAQLRTAGADDVWIGRQVASGRWRRLHRGVLLTYSGPITWRSRAWAGVLYAGPGAALSHEAAAMRHEFIASPPRQVDLTIPARRRVMPSPGLTIHLRAPGPRAAGRPLTTVRGDTVVDLVASAACADDAVGWVCAASRAGVSRAEILDAADVRGRFRNSGLLREIVAEVTVGIESPLERRYHRDVERRHRLPPARLQVREVVRGLWIRADAVYDEYGLRAELDGNVGHPGGRTDDDTWRDNAVMLATGDRTLRYRWRHVAVTPCETAAQVAAALRRGGWPGTPRPCSPTCATRSLAL</sequence>
<comment type="caution">
    <text evidence="2">The sequence shown here is derived from an EMBL/GenBank/DDBJ whole genome shotgun (WGS) entry which is preliminary data.</text>
</comment>
<dbReference type="Pfam" id="PF13338">
    <property type="entry name" value="AbiEi_4"/>
    <property type="match status" value="1"/>
</dbReference>
<keyword evidence="3" id="KW-1185">Reference proteome</keyword>
<dbReference type="EMBL" id="BJYK01000009">
    <property type="protein sequence ID" value="GEN81189.1"/>
    <property type="molecule type" value="Genomic_DNA"/>
</dbReference>
<evidence type="ECO:0000259" key="1">
    <source>
        <dbReference type="Pfam" id="PF13338"/>
    </source>
</evidence>
<dbReference type="RefSeq" id="WP_052113942.1">
    <property type="nucleotide sequence ID" value="NZ_BJYK01000009.1"/>
</dbReference>
<dbReference type="InterPro" id="IPR025159">
    <property type="entry name" value="AbiEi_N"/>
</dbReference>
<gene>
    <name evidence="2" type="ORF">AFE02nite_29230</name>
</gene>
<dbReference type="AlphaFoldDB" id="A0A511Z175"/>
<proteinExistence type="predicted"/>
<accession>A0A511Z175</accession>
<name>A0A511Z175_9CELL</name>
<organism evidence="2 3">
    <name type="scientific">Actinotalea fermentans</name>
    <dbReference type="NCBI Taxonomy" id="43671"/>
    <lineage>
        <taxon>Bacteria</taxon>
        <taxon>Bacillati</taxon>
        <taxon>Actinomycetota</taxon>
        <taxon>Actinomycetes</taxon>
        <taxon>Micrococcales</taxon>
        <taxon>Cellulomonadaceae</taxon>
        <taxon>Actinotalea</taxon>
    </lineage>
</organism>
<evidence type="ECO:0000313" key="2">
    <source>
        <dbReference type="EMBL" id="GEN81189.1"/>
    </source>
</evidence>
<protein>
    <recommendedName>
        <fullName evidence="1">AbiEi antitoxin N-terminal domain-containing protein</fullName>
    </recommendedName>
</protein>
<dbReference type="Proteomes" id="UP000321484">
    <property type="component" value="Unassembled WGS sequence"/>
</dbReference>
<evidence type="ECO:0000313" key="3">
    <source>
        <dbReference type="Proteomes" id="UP000321484"/>
    </source>
</evidence>
<feature type="domain" description="AbiEi antitoxin N-terminal" evidence="1">
    <location>
        <begin position="8"/>
        <end position="50"/>
    </location>
</feature>
<reference evidence="2 3" key="1">
    <citation type="submission" date="2019-07" db="EMBL/GenBank/DDBJ databases">
        <title>Whole genome shotgun sequence of Actinotalea fermentans NBRC 105374.</title>
        <authorList>
            <person name="Hosoyama A."/>
            <person name="Uohara A."/>
            <person name="Ohji S."/>
            <person name="Ichikawa N."/>
        </authorList>
    </citation>
    <scope>NUCLEOTIDE SEQUENCE [LARGE SCALE GENOMIC DNA]</scope>
    <source>
        <strain evidence="2 3">NBRC 105374</strain>
    </source>
</reference>